<reference evidence="2" key="1">
    <citation type="submission" date="2017-12" db="EMBL/GenBank/DDBJ databases">
        <title>Genomic analysis of Paracoccus sp. CBA4604.</title>
        <authorList>
            <person name="Roh S.W."/>
            <person name="Kim J.Y."/>
            <person name="Kim J.S."/>
        </authorList>
    </citation>
    <scope>NUCLEOTIDE SEQUENCE [LARGE SCALE GENOMIC DNA]</scope>
    <source>
        <strain evidence="2">CBA4604</strain>
    </source>
</reference>
<evidence type="ECO:0008006" key="3">
    <source>
        <dbReference type="Google" id="ProtNLM"/>
    </source>
</evidence>
<evidence type="ECO:0000313" key="1">
    <source>
        <dbReference type="EMBL" id="AUM73195.1"/>
    </source>
</evidence>
<keyword evidence="2" id="KW-1185">Reference proteome</keyword>
<dbReference type="EMBL" id="CP025583">
    <property type="protein sequence ID" value="AUM73195.1"/>
    <property type="molecule type" value="Genomic_DNA"/>
</dbReference>
<organism evidence="1 2">
    <name type="scientific">Paracoccus jeotgali</name>
    <dbReference type="NCBI Taxonomy" id="2065379"/>
    <lineage>
        <taxon>Bacteria</taxon>
        <taxon>Pseudomonadati</taxon>
        <taxon>Pseudomonadota</taxon>
        <taxon>Alphaproteobacteria</taxon>
        <taxon>Rhodobacterales</taxon>
        <taxon>Paracoccaceae</taxon>
        <taxon>Paracoccus</taxon>
    </lineage>
</organism>
<protein>
    <recommendedName>
        <fullName evidence="3">NADH:quinone oxidoreductase</fullName>
    </recommendedName>
</protein>
<dbReference type="Gene3D" id="1.10.150.20">
    <property type="entry name" value="5' to 3' exonuclease, C-terminal subdomain"/>
    <property type="match status" value="1"/>
</dbReference>
<dbReference type="KEGG" id="paru:CYR75_01820"/>
<proteinExistence type="predicted"/>
<name>A0A2K9MF99_9RHOB</name>
<evidence type="ECO:0000313" key="2">
    <source>
        <dbReference type="Proteomes" id="UP000234882"/>
    </source>
</evidence>
<gene>
    <name evidence="1" type="ORF">CYR75_01820</name>
</gene>
<dbReference type="AlphaFoldDB" id="A0A2K9MF99"/>
<accession>A0A2K9MF99</accession>
<dbReference type="Proteomes" id="UP000234882">
    <property type="component" value="Chromosome"/>
</dbReference>
<sequence>MAAAVAGVLVWLFNAFAGLFLGGILLGLLVFWILGSLLVWLACDGRGGPAESIEVLGPERALARPTPDSGPLFQTENALANAGSLFAARSVEVANRGRDRLRQFRGAKAGEQDNLATAAVPQHPDVVTPPPEADDDHATPAADARRAVVDEHDLKQIRGIGPQLEKTLNDHGVTSLWQIAGWDEDAIERHAALIGRMGGRIRSDEWVAQARALLATGRGPAS</sequence>